<sequence length="67" mass="6778">MIVVAGHRIIAAGAEAIHLGAINFVRKPVDAPALLPLIKDAIASRLAANHKATIGAAPLGMAAGHRP</sequence>
<evidence type="ECO:0000313" key="2">
    <source>
        <dbReference type="Proteomes" id="UP000055590"/>
    </source>
</evidence>
<dbReference type="AlphaFoldDB" id="A0A0K1PFR4"/>
<evidence type="ECO:0000313" key="1">
    <source>
        <dbReference type="EMBL" id="AKU92347.1"/>
    </source>
</evidence>
<keyword evidence="2" id="KW-1185">Reference proteome</keyword>
<gene>
    <name evidence="1" type="ORF">AKJ08_2734</name>
</gene>
<reference evidence="1 2" key="1">
    <citation type="submission" date="2015-08" db="EMBL/GenBank/DDBJ databases">
        <authorList>
            <person name="Babu N.S."/>
            <person name="Beckwith C.J."/>
            <person name="Beseler K.G."/>
            <person name="Brison A."/>
            <person name="Carone J.V."/>
            <person name="Caskin T.P."/>
            <person name="Diamond M."/>
            <person name="Durham M.E."/>
            <person name="Foxe J.M."/>
            <person name="Go M."/>
            <person name="Henderson B.A."/>
            <person name="Jones I.B."/>
            <person name="McGettigan J.A."/>
            <person name="Micheletti S.J."/>
            <person name="Nasrallah M.E."/>
            <person name="Ortiz D."/>
            <person name="Piller C.R."/>
            <person name="Privatt S.R."/>
            <person name="Schneider S.L."/>
            <person name="Sharp S."/>
            <person name="Smith T.C."/>
            <person name="Stanton J.D."/>
            <person name="Ullery H.E."/>
            <person name="Wilson R.J."/>
            <person name="Serrano M.G."/>
            <person name="Buck G."/>
            <person name="Lee V."/>
            <person name="Wang Y."/>
            <person name="Carvalho R."/>
            <person name="Voegtly L."/>
            <person name="Shi R."/>
            <person name="Duckworth R."/>
            <person name="Johnson A."/>
            <person name="Loviza R."/>
            <person name="Walstead R."/>
            <person name="Shah Z."/>
            <person name="Kiflezghi M."/>
            <person name="Wade K."/>
            <person name="Ball S.L."/>
            <person name="Bradley K.W."/>
            <person name="Asai D.J."/>
            <person name="Bowman C.A."/>
            <person name="Russell D.A."/>
            <person name="Pope W.H."/>
            <person name="Jacobs-Sera D."/>
            <person name="Hendrix R.W."/>
            <person name="Hatfull G.F."/>
        </authorList>
    </citation>
    <scope>NUCLEOTIDE SEQUENCE [LARGE SCALE GENOMIC DNA]</scope>
    <source>
        <strain evidence="1 2">DSM 27710</strain>
    </source>
</reference>
<name>A0A0K1PFR4_9BACT</name>
<organism evidence="1 2">
    <name type="scientific">Vulgatibacter incomptus</name>
    <dbReference type="NCBI Taxonomy" id="1391653"/>
    <lineage>
        <taxon>Bacteria</taxon>
        <taxon>Pseudomonadati</taxon>
        <taxon>Myxococcota</taxon>
        <taxon>Myxococcia</taxon>
        <taxon>Myxococcales</taxon>
        <taxon>Cystobacterineae</taxon>
        <taxon>Vulgatibacteraceae</taxon>
        <taxon>Vulgatibacter</taxon>
    </lineage>
</organism>
<protein>
    <recommendedName>
        <fullName evidence="3">Response regulatory domain-containing protein</fullName>
    </recommendedName>
</protein>
<accession>A0A0K1PFR4</accession>
<proteinExistence type="predicted"/>
<dbReference type="InterPro" id="IPR011006">
    <property type="entry name" value="CheY-like_superfamily"/>
</dbReference>
<evidence type="ECO:0008006" key="3">
    <source>
        <dbReference type="Google" id="ProtNLM"/>
    </source>
</evidence>
<dbReference type="STRING" id="1391653.AKJ08_2734"/>
<dbReference type="SUPFAM" id="SSF52172">
    <property type="entry name" value="CheY-like"/>
    <property type="match status" value="1"/>
</dbReference>
<dbReference type="Proteomes" id="UP000055590">
    <property type="component" value="Chromosome"/>
</dbReference>
<dbReference type="KEGG" id="vin:AKJ08_2734"/>
<dbReference type="EMBL" id="CP012332">
    <property type="protein sequence ID" value="AKU92347.1"/>
    <property type="molecule type" value="Genomic_DNA"/>
</dbReference>